<reference evidence="3 4" key="1">
    <citation type="submission" date="2021-07" db="EMBL/GenBank/DDBJ databases">
        <title>A novel Jannaschia species isolated from marine dinoflagellate Ceratoperidinium margalefii.</title>
        <authorList>
            <person name="Jiang Y."/>
            <person name="Li Z."/>
        </authorList>
    </citation>
    <scope>NUCLEOTIDE SEQUENCE [LARGE SCALE GENOMIC DNA]</scope>
    <source>
        <strain evidence="3 4">J12C1-MA-4</strain>
    </source>
</reference>
<evidence type="ECO:0000256" key="1">
    <source>
        <dbReference type="SAM" id="MobiDB-lite"/>
    </source>
</evidence>
<dbReference type="KEGG" id="gce:KYE46_10070"/>
<keyword evidence="2" id="KW-0812">Transmembrane</keyword>
<dbReference type="EMBL" id="CP079194">
    <property type="protein sequence ID" value="QXT38299.1"/>
    <property type="molecule type" value="Genomic_DNA"/>
</dbReference>
<evidence type="ECO:0000256" key="2">
    <source>
        <dbReference type="SAM" id="Phobius"/>
    </source>
</evidence>
<accession>A0A8F6TUA9</accession>
<dbReference type="AlphaFoldDB" id="A0A8F6TUA9"/>
<sequence length="74" mass="7923">MSNYDQHRDHAFDTPPPTRRGTGAGALIFIAGIVVLFILALLFMGGTDDTVPEERVLVPTEPAVETTTPAVADE</sequence>
<keyword evidence="2" id="KW-0472">Membrane</keyword>
<keyword evidence="2" id="KW-1133">Transmembrane helix</keyword>
<gene>
    <name evidence="3" type="ORF">KYE46_10070</name>
</gene>
<feature type="transmembrane region" description="Helical" evidence="2">
    <location>
        <begin position="21"/>
        <end position="44"/>
    </location>
</feature>
<proteinExistence type="predicted"/>
<keyword evidence="4" id="KW-1185">Reference proteome</keyword>
<evidence type="ECO:0000313" key="4">
    <source>
        <dbReference type="Proteomes" id="UP000825009"/>
    </source>
</evidence>
<dbReference type="Proteomes" id="UP000825009">
    <property type="component" value="Chromosome"/>
</dbReference>
<evidence type="ECO:0000313" key="3">
    <source>
        <dbReference type="EMBL" id="QXT38299.1"/>
    </source>
</evidence>
<feature type="region of interest" description="Disordered" evidence="1">
    <location>
        <begin position="1"/>
        <end position="20"/>
    </location>
</feature>
<name>A0A8F6TUA9_9RHOB</name>
<protein>
    <submittedName>
        <fullName evidence="3">Uncharacterized protein</fullName>
    </submittedName>
</protein>
<organism evidence="3 4">
    <name type="scientific">Gymnodinialimonas ceratoperidinii</name>
    <dbReference type="NCBI Taxonomy" id="2856823"/>
    <lineage>
        <taxon>Bacteria</taxon>
        <taxon>Pseudomonadati</taxon>
        <taxon>Pseudomonadota</taxon>
        <taxon>Alphaproteobacteria</taxon>
        <taxon>Rhodobacterales</taxon>
        <taxon>Paracoccaceae</taxon>
        <taxon>Gymnodinialimonas</taxon>
    </lineage>
</organism>
<dbReference type="RefSeq" id="WP_219000496.1">
    <property type="nucleotide sequence ID" value="NZ_CP079194.1"/>
</dbReference>
<feature type="compositionally biased region" description="Basic and acidic residues" evidence="1">
    <location>
        <begin position="1"/>
        <end position="12"/>
    </location>
</feature>